<dbReference type="PANTHER" id="PTHR14005">
    <property type="entry name" value="EUKARYOTIC TRANSLATION INITIATION FACTOR 3, THETA SUBUNIT"/>
    <property type="match status" value="1"/>
</dbReference>
<protein>
    <submittedName>
        <fullName evidence="5">Eukaryotic translation initiation factor 3 subunit A-like</fullName>
    </submittedName>
</protein>
<dbReference type="GO" id="GO:0071541">
    <property type="term" value="C:eukaryotic translation initiation factor 3 complex, eIF3m"/>
    <property type="evidence" value="ECO:0007669"/>
    <property type="project" value="TreeGrafter"/>
</dbReference>
<evidence type="ECO:0000313" key="5">
    <source>
        <dbReference type="EMBL" id="KAI6646245.1"/>
    </source>
</evidence>
<dbReference type="EMBL" id="JAKMXF010000358">
    <property type="protein sequence ID" value="KAI6646245.1"/>
    <property type="molecule type" value="Genomic_DNA"/>
</dbReference>
<accession>A0AAV7JBU4</accession>
<evidence type="ECO:0000313" key="6">
    <source>
        <dbReference type="Proteomes" id="UP001165289"/>
    </source>
</evidence>
<keyword evidence="2 5" id="KW-0396">Initiation factor</keyword>
<dbReference type="GO" id="GO:0003743">
    <property type="term" value="F:translation initiation factor activity"/>
    <property type="evidence" value="ECO:0007669"/>
    <property type="project" value="UniProtKB-KW"/>
</dbReference>
<evidence type="ECO:0000256" key="3">
    <source>
        <dbReference type="ARBA" id="ARBA00022917"/>
    </source>
</evidence>
<proteinExistence type="predicted"/>
<name>A0AAV7JBU4_9METZ</name>
<dbReference type="AlphaFoldDB" id="A0AAV7JBU4"/>
<keyword evidence="1" id="KW-0963">Cytoplasm</keyword>
<evidence type="ECO:0000256" key="2">
    <source>
        <dbReference type="ARBA" id="ARBA00022540"/>
    </source>
</evidence>
<evidence type="ECO:0000259" key="4">
    <source>
        <dbReference type="Pfam" id="PF22591"/>
    </source>
</evidence>
<reference evidence="5 6" key="1">
    <citation type="journal article" date="2023" name="BMC Biol.">
        <title>The compact genome of the sponge Oopsacas minuta (Hexactinellida) is lacking key metazoan core genes.</title>
        <authorList>
            <person name="Santini S."/>
            <person name="Schenkelaars Q."/>
            <person name="Jourda C."/>
            <person name="Duchesne M."/>
            <person name="Belahbib H."/>
            <person name="Rocher C."/>
            <person name="Selva M."/>
            <person name="Riesgo A."/>
            <person name="Vervoort M."/>
            <person name="Leys S.P."/>
            <person name="Kodjabachian L."/>
            <person name="Le Bivic A."/>
            <person name="Borchiellini C."/>
            <person name="Claverie J.M."/>
            <person name="Renard E."/>
        </authorList>
    </citation>
    <scope>NUCLEOTIDE SEQUENCE [LARGE SCALE GENOMIC DNA]</scope>
    <source>
        <strain evidence="5">SPO-2</strain>
    </source>
</reference>
<keyword evidence="3" id="KW-0648">Protein biosynthesis</keyword>
<dbReference type="GO" id="GO:0003729">
    <property type="term" value="F:mRNA binding"/>
    <property type="evidence" value="ECO:0007669"/>
    <property type="project" value="TreeGrafter"/>
</dbReference>
<dbReference type="GO" id="GO:0001732">
    <property type="term" value="P:formation of cytoplasmic translation initiation complex"/>
    <property type="evidence" value="ECO:0007669"/>
    <property type="project" value="TreeGrafter"/>
</dbReference>
<dbReference type="GO" id="GO:0002188">
    <property type="term" value="P:translation reinitiation"/>
    <property type="evidence" value="ECO:0007669"/>
    <property type="project" value="TreeGrafter"/>
</dbReference>
<dbReference type="InterPro" id="IPR054711">
    <property type="entry name" value="eIF3a_PCI_TPR-like"/>
</dbReference>
<keyword evidence="6" id="KW-1185">Reference proteome</keyword>
<dbReference type="PANTHER" id="PTHR14005:SF0">
    <property type="entry name" value="EUKARYOTIC TRANSLATION INITIATION FACTOR 3 SUBUNIT A"/>
    <property type="match status" value="1"/>
</dbReference>
<evidence type="ECO:0000256" key="1">
    <source>
        <dbReference type="ARBA" id="ARBA00022490"/>
    </source>
</evidence>
<dbReference type="GO" id="GO:0071540">
    <property type="term" value="C:eukaryotic translation initiation factor 3 complex, eIF3e"/>
    <property type="evidence" value="ECO:0007669"/>
    <property type="project" value="TreeGrafter"/>
</dbReference>
<comment type="caution">
    <text evidence="5">The sequence shown here is derived from an EMBL/GenBank/DDBJ whole genome shotgun (WGS) entry which is preliminary data.</text>
</comment>
<dbReference type="InterPro" id="IPR027512">
    <property type="entry name" value="EIF3A"/>
</dbReference>
<dbReference type="Pfam" id="PF22591">
    <property type="entry name" value="eIF3a_PCI_TPR-like"/>
    <property type="match status" value="1"/>
</dbReference>
<gene>
    <name evidence="5" type="ORF">LOD99_9329</name>
</gene>
<sequence>MSKPWFSGIPESAIKRADEFIEVEKYDDAREFLFDVLRNKRHKDKVNEQSLVIIKFCQLYVDHWKTTSAKDGLYQFRIICSQNLNLFHSLVEIFLNYSNEKLALMHSSAQTRSAQENL</sequence>
<dbReference type="GO" id="GO:0043614">
    <property type="term" value="C:multi-eIF complex"/>
    <property type="evidence" value="ECO:0007669"/>
    <property type="project" value="TreeGrafter"/>
</dbReference>
<dbReference type="Proteomes" id="UP001165289">
    <property type="component" value="Unassembled WGS sequence"/>
</dbReference>
<feature type="domain" description="eIF3a PCI" evidence="4">
    <location>
        <begin position="11"/>
        <end position="116"/>
    </location>
</feature>
<organism evidence="5 6">
    <name type="scientific">Oopsacas minuta</name>
    <dbReference type="NCBI Taxonomy" id="111878"/>
    <lineage>
        <taxon>Eukaryota</taxon>
        <taxon>Metazoa</taxon>
        <taxon>Porifera</taxon>
        <taxon>Hexactinellida</taxon>
        <taxon>Hexasterophora</taxon>
        <taxon>Lyssacinosida</taxon>
        <taxon>Leucopsacidae</taxon>
        <taxon>Oopsacas</taxon>
    </lineage>
</organism>